<evidence type="ECO:0000256" key="1">
    <source>
        <dbReference type="ARBA" id="ARBA00001974"/>
    </source>
</evidence>
<comment type="pathway">
    <text evidence="4 16">Cell wall biogenesis; peptidoglycan biosynthesis.</text>
</comment>
<evidence type="ECO:0000256" key="14">
    <source>
        <dbReference type="ARBA" id="ARBA00023316"/>
    </source>
</evidence>
<keyword evidence="7 16" id="KW-0285">Flavoprotein</keyword>
<dbReference type="EMBL" id="MHNB01000015">
    <property type="protein sequence ID" value="OGZ37134.1"/>
    <property type="molecule type" value="Genomic_DNA"/>
</dbReference>
<dbReference type="InterPro" id="IPR016169">
    <property type="entry name" value="FAD-bd_PCMH_sub2"/>
</dbReference>
<dbReference type="Pfam" id="PF01565">
    <property type="entry name" value="FAD_binding_4"/>
    <property type="match status" value="1"/>
</dbReference>
<dbReference type="Pfam" id="PF02873">
    <property type="entry name" value="MurB_C"/>
    <property type="match status" value="1"/>
</dbReference>
<gene>
    <name evidence="16" type="primary">murB</name>
    <name evidence="19" type="ORF">A3J64_01310</name>
</gene>
<dbReference type="PANTHER" id="PTHR21071">
    <property type="entry name" value="UDP-N-ACETYLENOLPYRUVOYLGLUCOSAMINE REDUCTASE"/>
    <property type="match status" value="1"/>
</dbReference>
<dbReference type="Proteomes" id="UP000177061">
    <property type="component" value="Unassembled WGS sequence"/>
</dbReference>
<dbReference type="InterPro" id="IPR036318">
    <property type="entry name" value="FAD-bd_PCMH-like_sf"/>
</dbReference>
<evidence type="ECO:0000313" key="19">
    <source>
        <dbReference type="EMBL" id="OGZ37134.1"/>
    </source>
</evidence>
<evidence type="ECO:0000256" key="13">
    <source>
        <dbReference type="ARBA" id="ARBA00023306"/>
    </source>
</evidence>
<evidence type="ECO:0000256" key="6">
    <source>
        <dbReference type="ARBA" id="ARBA00022618"/>
    </source>
</evidence>
<dbReference type="Gene3D" id="3.90.78.10">
    <property type="entry name" value="UDP-N-acetylenolpyruvoylglucosamine reductase, C-terminal domain"/>
    <property type="match status" value="1"/>
</dbReference>
<keyword evidence="9 16" id="KW-0521">NADP</keyword>
<comment type="function">
    <text evidence="2 16">Cell wall formation.</text>
</comment>
<dbReference type="SUPFAM" id="SSF56176">
    <property type="entry name" value="FAD-binding/transporter-associated domain-like"/>
    <property type="match status" value="1"/>
</dbReference>
<feature type="active site" evidence="16">
    <location>
        <position position="200"/>
    </location>
</feature>
<dbReference type="GO" id="GO:0008360">
    <property type="term" value="P:regulation of cell shape"/>
    <property type="evidence" value="ECO:0007669"/>
    <property type="project" value="UniProtKB-KW"/>
</dbReference>
<keyword evidence="8 16" id="KW-0274">FAD</keyword>
<dbReference type="InterPro" id="IPR036635">
    <property type="entry name" value="MurB_C_sf"/>
</dbReference>
<dbReference type="InterPro" id="IPR006094">
    <property type="entry name" value="Oxid_FAD_bind_N"/>
</dbReference>
<dbReference type="HAMAP" id="MF_00037">
    <property type="entry name" value="MurB"/>
    <property type="match status" value="1"/>
</dbReference>
<dbReference type="Gene3D" id="3.30.465.10">
    <property type="match status" value="1"/>
</dbReference>
<comment type="similarity">
    <text evidence="16">Belongs to the MurB family.</text>
</comment>
<name>A0A1G2FGC3_9BACT</name>
<dbReference type="InterPro" id="IPR003170">
    <property type="entry name" value="MurB"/>
</dbReference>
<evidence type="ECO:0000256" key="9">
    <source>
        <dbReference type="ARBA" id="ARBA00022857"/>
    </source>
</evidence>
<dbReference type="SUPFAM" id="SSF56194">
    <property type="entry name" value="Uridine diphospho-N-Acetylenolpyruvylglucosamine reductase, MurB, C-terminal domain"/>
    <property type="match status" value="1"/>
</dbReference>
<keyword evidence="5 16" id="KW-0963">Cytoplasm</keyword>
<evidence type="ECO:0000259" key="17">
    <source>
        <dbReference type="Pfam" id="PF01565"/>
    </source>
</evidence>
<evidence type="ECO:0000256" key="2">
    <source>
        <dbReference type="ARBA" id="ARBA00003921"/>
    </source>
</evidence>
<dbReference type="GO" id="GO:0005829">
    <property type="term" value="C:cytosol"/>
    <property type="evidence" value="ECO:0007669"/>
    <property type="project" value="TreeGrafter"/>
</dbReference>
<protein>
    <recommendedName>
        <fullName evidence="16">UDP-N-acetylenolpyruvoylglucosamine reductase</fullName>
        <ecNumber evidence="16">1.3.1.98</ecNumber>
    </recommendedName>
    <alternativeName>
        <fullName evidence="16">UDP-N-acetylmuramate dehydrogenase</fullName>
    </alternativeName>
</protein>
<evidence type="ECO:0000256" key="16">
    <source>
        <dbReference type="HAMAP-Rule" id="MF_00037"/>
    </source>
</evidence>
<keyword evidence="13 16" id="KW-0131">Cell cycle</keyword>
<keyword evidence="11 16" id="KW-0573">Peptidoglycan synthesis</keyword>
<dbReference type="GO" id="GO:0071555">
    <property type="term" value="P:cell wall organization"/>
    <property type="evidence" value="ECO:0007669"/>
    <property type="project" value="UniProtKB-KW"/>
</dbReference>
<sequence>MSSNKIYAEAGVKLSDLVRVSIENNLTGLEWAAGIPGTVGGAVAVNASAFGEEMKNLVSDIKRYKNIILSVELKLKKNAQKNLIKKYFTYRRQTQPLDYPSAGCIFKNPSQLGNKMGAAPFSRGLPPLSPLPAGYLIDQCGLKEKKIGQAMISEKHANFIVNCGPLRRGASGAKAKDVIKLIQLIKKTVQKKFNLDLEEEIEYLPKRARQSRSPIG</sequence>
<dbReference type="GO" id="GO:0050660">
    <property type="term" value="F:flavin adenine dinucleotide binding"/>
    <property type="evidence" value="ECO:0007669"/>
    <property type="project" value="InterPro"/>
</dbReference>
<feature type="domain" description="FAD linked oxidase N-terminal" evidence="17">
    <location>
        <begin position="5"/>
        <end position="61"/>
    </location>
</feature>
<feature type="domain" description="UDP-N-acetylenolpyruvoylglucosamine reductase C-terminal" evidence="18">
    <location>
        <begin position="83"/>
        <end position="203"/>
    </location>
</feature>
<evidence type="ECO:0000259" key="18">
    <source>
        <dbReference type="Pfam" id="PF02873"/>
    </source>
</evidence>
<evidence type="ECO:0000256" key="3">
    <source>
        <dbReference type="ARBA" id="ARBA00004496"/>
    </source>
</evidence>
<comment type="subcellular location">
    <subcellularLocation>
        <location evidence="3 16">Cytoplasm</location>
    </subcellularLocation>
</comment>
<dbReference type="GO" id="GO:0008762">
    <property type="term" value="F:UDP-N-acetylmuramate dehydrogenase activity"/>
    <property type="evidence" value="ECO:0007669"/>
    <property type="project" value="UniProtKB-UniRule"/>
</dbReference>
<dbReference type="AlphaFoldDB" id="A0A1G2FGC3"/>
<evidence type="ECO:0000256" key="5">
    <source>
        <dbReference type="ARBA" id="ARBA00022490"/>
    </source>
</evidence>
<comment type="cofactor">
    <cofactor evidence="1 16">
        <name>FAD</name>
        <dbReference type="ChEBI" id="CHEBI:57692"/>
    </cofactor>
</comment>
<comment type="catalytic activity">
    <reaction evidence="15 16">
        <text>UDP-N-acetyl-alpha-D-muramate + NADP(+) = UDP-N-acetyl-3-O-(1-carboxyvinyl)-alpha-D-glucosamine + NADPH + H(+)</text>
        <dbReference type="Rhea" id="RHEA:12248"/>
        <dbReference type="ChEBI" id="CHEBI:15378"/>
        <dbReference type="ChEBI" id="CHEBI:57783"/>
        <dbReference type="ChEBI" id="CHEBI:58349"/>
        <dbReference type="ChEBI" id="CHEBI:68483"/>
        <dbReference type="ChEBI" id="CHEBI:70757"/>
        <dbReference type="EC" id="1.3.1.98"/>
    </reaction>
</comment>
<keyword evidence="12 16" id="KW-0560">Oxidoreductase</keyword>
<evidence type="ECO:0000256" key="12">
    <source>
        <dbReference type="ARBA" id="ARBA00023002"/>
    </source>
</evidence>
<feature type="active site" description="Proton donor" evidence="16">
    <location>
        <position position="104"/>
    </location>
</feature>
<keyword evidence="10 16" id="KW-0133">Cell shape</keyword>
<evidence type="ECO:0000256" key="10">
    <source>
        <dbReference type="ARBA" id="ARBA00022960"/>
    </source>
</evidence>
<evidence type="ECO:0000256" key="4">
    <source>
        <dbReference type="ARBA" id="ARBA00004752"/>
    </source>
</evidence>
<keyword evidence="6 16" id="KW-0132">Cell division</keyword>
<accession>A0A1G2FGC3</accession>
<comment type="caution">
    <text evidence="16">Lacks conserved residue(s) required for the propagation of feature annotation.</text>
</comment>
<keyword evidence="14 16" id="KW-0961">Cell wall biogenesis/degradation</keyword>
<dbReference type="UniPathway" id="UPA00219"/>
<proteinExistence type="inferred from homology"/>
<dbReference type="InterPro" id="IPR011601">
    <property type="entry name" value="MurB_C"/>
</dbReference>
<dbReference type="STRING" id="1801997.A3J64_01310"/>
<organism evidence="19 20">
    <name type="scientific">Candidatus Portnoybacteria bacterium RIFCSPHIGHO2_12_FULL_38_9</name>
    <dbReference type="NCBI Taxonomy" id="1801997"/>
    <lineage>
        <taxon>Bacteria</taxon>
        <taxon>Candidatus Portnoyibacteriota</taxon>
    </lineage>
</organism>
<dbReference type="GO" id="GO:0009252">
    <property type="term" value="P:peptidoglycan biosynthetic process"/>
    <property type="evidence" value="ECO:0007669"/>
    <property type="project" value="UniProtKB-UniRule"/>
</dbReference>
<reference evidence="19 20" key="1">
    <citation type="journal article" date="2016" name="Nat. Commun.">
        <title>Thousands of microbial genomes shed light on interconnected biogeochemical processes in an aquifer system.</title>
        <authorList>
            <person name="Anantharaman K."/>
            <person name="Brown C.T."/>
            <person name="Hug L.A."/>
            <person name="Sharon I."/>
            <person name="Castelle C.J."/>
            <person name="Probst A.J."/>
            <person name="Thomas B.C."/>
            <person name="Singh A."/>
            <person name="Wilkins M.J."/>
            <person name="Karaoz U."/>
            <person name="Brodie E.L."/>
            <person name="Williams K.H."/>
            <person name="Hubbard S.S."/>
            <person name="Banfield J.F."/>
        </authorList>
    </citation>
    <scope>NUCLEOTIDE SEQUENCE [LARGE SCALE GENOMIC DNA]</scope>
</reference>
<dbReference type="EC" id="1.3.1.98" evidence="16"/>
<evidence type="ECO:0000256" key="15">
    <source>
        <dbReference type="ARBA" id="ARBA00048914"/>
    </source>
</evidence>
<dbReference type="PANTHER" id="PTHR21071:SF4">
    <property type="entry name" value="UDP-N-ACETYLENOLPYRUVOYLGLUCOSAMINE REDUCTASE"/>
    <property type="match status" value="1"/>
</dbReference>
<comment type="caution">
    <text evidence="19">The sequence shown here is derived from an EMBL/GenBank/DDBJ whole genome shotgun (WGS) entry which is preliminary data.</text>
</comment>
<evidence type="ECO:0000256" key="8">
    <source>
        <dbReference type="ARBA" id="ARBA00022827"/>
    </source>
</evidence>
<dbReference type="GO" id="GO:0051301">
    <property type="term" value="P:cell division"/>
    <property type="evidence" value="ECO:0007669"/>
    <property type="project" value="UniProtKB-KW"/>
</dbReference>
<evidence type="ECO:0000256" key="11">
    <source>
        <dbReference type="ARBA" id="ARBA00022984"/>
    </source>
</evidence>
<evidence type="ECO:0000256" key="7">
    <source>
        <dbReference type="ARBA" id="ARBA00022630"/>
    </source>
</evidence>
<evidence type="ECO:0000313" key="20">
    <source>
        <dbReference type="Proteomes" id="UP000177061"/>
    </source>
</evidence>